<evidence type="ECO:0000256" key="5">
    <source>
        <dbReference type="SAM" id="MobiDB-lite"/>
    </source>
</evidence>
<dbReference type="PANTHER" id="PTHR11818:SF38">
    <property type="entry name" value="VERY LARGE A-KINASE ANCHOR PROTEIN"/>
    <property type="match status" value="1"/>
</dbReference>
<dbReference type="PRINTS" id="PR01367">
    <property type="entry name" value="BGCRYSTALLIN"/>
</dbReference>
<dbReference type="InterPro" id="IPR000772">
    <property type="entry name" value="Ricin_B_lectin"/>
</dbReference>
<dbReference type="CTD" id="131544"/>
<dbReference type="GO" id="GO:0005212">
    <property type="term" value="F:structural constituent of eye lens"/>
    <property type="evidence" value="ECO:0007669"/>
    <property type="project" value="TreeGrafter"/>
</dbReference>
<dbReference type="CDD" id="cd23463">
    <property type="entry name" value="beta-trefoil_Ricin_vlAKAP"/>
    <property type="match status" value="1"/>
</dbReference>
<dbReference type="SUPFAM" id="SSF50370">
    <property type="entry name" value="Ricin B-like lectins"/>
    <property type="match status" value="1"/>
</dbReference>
<keyword evidence="4" id="KW-0677">Repeat</keyword>
<dbReference type="SUPFAM" id="SSF49695">
    <property type="entry name" value="gamma-Crystallin-like"/>
    <property type="match status" value="3"/>
</dbReference>
<feature type="region of interest" description="Disordered" evidence="5">
    <location>
        <begin position="1635"/>
        <end position="1669"/>
    </location>
</feature>
<keyword evidence="7" id="KW-1185">Reference proteome</keyword>
<gene>
    <name evidence="8" type="primary">CRYBG3</name>
</gene>
<dbReference type="Pfam" id="PF00030">
    <property type="entry name" value="Crystall"/>
    <property type="match status" value="5"/>
</dbReference>
<name>A0A6P9BP89_PANGU</name>
<accession>A0A6P9BP89</accession>
<feature type="domain" description="Beta/gamma crystallin 'Greek key'" evidence="6">
    <location>
        <begin position="1909"/>
        <end position="1947"/>
    </location>
</feature>
<dbReference type="GO" id="GO:0007601">
    <property type="term" value="P:visual perception"/>
    <property type="evidence" value="ECO:0007669"/>
    <property type="project" value="TreeGrafter"/>
</dbReference>
<dbReference type="InterPro" id="IPR035992">
    <property type="entry name" value="Ricin_B-like_lectins"/>
</dbReference>
<dbReference type="InterPro" id="IPR011024">
    <property type="entry name" value="G_crystallin-like"/>
</dbReference>
<organism evidence="7 8">
    <name type="scientific">Pantherophis guttatus</name>
    <name type="common">Corn snake</name>
    <name type="synonym">Elaphe guttata</name>
    <dbReference type="NCBI Taxonomy" id="94885"/>
    <lineage>
        <taxon>Eukaryota</taxon>
        <taxon>Metazoa</taxon>
        <taxon>Chordata</taxon>
        <taxon>Craniata</taxon>
        <taxon>Vertebrata</taxon>
        <taxon>Euteleostomi</taxon>
        <taxon>Lepidosauria</taxon>
        <taxon>Squamata</taxon>
        <taxon>Bifurcata</taxon>
        <taxon>Unidentata</taxon>
        <taxon>Episquamata</taxon>
        <taxon>Toxicofera</taxon>
        <taxon>Serpentes</taxon>
        <taxon>Colubroidea</taxon>
        <taxon>Colubridae</taxon>
        <taxon>Colubrinae</taxon>
        <taxon>Pantherophis</taxon>
    </lineage>
</organism>
<dbReference type="PANTHER" id="PTHR11818">
    <property type="entry name" value="BETA/GAMMA CRYSTALLIN"/>
    <property type="match status" value="1"/>
</dbReference>
<dbReference type="FunFam" id="2.60.20.10:FF:000008">
    <property type="entry name" value="very large A-kinase anchor protein"/>
    <property type="match status" value="1"/>
</dbReference>
<dbReference type="FunFam" id="2.80.10.50:FF:000038">
    <property type="entry name" value="very large A-kinase anchor protein isoform X1"/>
    <property type="match status" value="1"/>
</dbReference>
<dbReference type="Gene3D" id="2.80.10.50">
    <property type="match status" value="1"/>
</dbReference>
<dbReference type="Proteomes" id="UP001652622">
    <property type="component" value="Unplaced"/>
</dbReference>
<evidence type="ECO:0000256" key="2">
    <source>
        <dbReference type="ARBA" id="ARBA00022553"/>
    </source>
</evidence>
<evidence type="ECO:0000313" key="8">
    <source>
        <dbReference type="RefSeq" id="XP_034269625.1"/>
    </source>
</evidence>
<feature type="compositionally biased region" description="Basic and acidic residues" evidence="5">
    <location>
        <begin position="26"/>
        <end position="38"/>
    </location>
</feature>
<dbReference type="InParanoid" id="A0A6P9BP89"/>
<dbReference type="SMART" id="SM00458">
    <property type="entry name" value="RICIN"/>
    <property type="match status" value="1"/>
</dbReference>
<feature type="domain" description="Beta/gamma crystallin 'Greek key'" evidence="6">
    <location>
        <begin position="2004"/>
        <end position="2046"/>
    </location>
</feature>
<dbReference type="KEGG" id="pgut:117663492"/>
<dbReference type="RefSeq" id="XP_034269625.1">
    <property type="nucleotide sequence ID" value="XM_034413734.2"/>
</dbReference>
<feature type="compositionally biased region" description="Polar residues" evidence="5">
    <location>
        <begin position="196"/>
        <end position="213"/>
    </location>
</feature>
<feature type="compositionally biased region" description="Basic residues" evidence="5">
    <location>
        <begin position="1"/>
        <end position="10"/>
    </location>
</feature>
<evidence type="ECO:0000259" key="6">
    <source>
        <dbReference type="PROSITE" id="PS50915"/>
    </source>
</evidence>
<dbReference type="InterPro" id="IPR050252">
    <property type="entry name" value="Beta/Gamma-Crystallin"/>
</dbReference>
<dbReference type="Gene3D" id="2.60.20.10">
    <property type="entry name" value="Crystallins"/>
    <property type="match status" value="5"/>
</dbReference>
<dbReference type="FunFam" id="2.60.20.10:FF:000006">
    <property type="entry name" value="Very large A-kinase anchor protein"/>
    <property type="match status" value="1"/>
</dbReference>
<reference evidence="8" key="1">
    <citation type="submission" date="2025-08" db="UniProtKB">
        <authorList>
            <consortium name="RefSeq"/>
        </authorList>
    </citation>
    <scope>IDENTIFICATION</scope>
    <source>
        <tissue evidence="8">Blood</tissue>
    </source>
</reference>
<sequence length="2450" mass="276340">MSGGSTRRRTGSPWHSNLSRLFTRSSSKEQEEESKVAPELHCARSFEIKEDESTDVICPRKESSPLPELLKVSVCKNKDLCTEGLNRSTTQEELKKAKSLPSLIHESKANNNNKRSKEGFLQYLGSLFGVSSKSSYKEKEPSNFGDGHCKTKKDFSDQGSHQDKGPTEHLKSKIFVISNFGTEQKISSKDEDSNLRIKSSPQHLQKPQDQSAETAKKTESEPPAHAVTYATYRGSARIKQLLKKQADLEQETVTRTSISNCLVESKKEEIINTLSTETTKEPESLLQNGKPETKDDKQYSQENMLLSEMNQKEDVHGDCEHNELKNKITTLREIETIKNCTEELESAKCVSLSDKSETTKKLLLEPPALLPNQVSFSYQNIDSARINSENSKLDEKRKAFEEIHMQLQSNNATTVCFKKETHLCVFSNTETKEAIQNEFSSYPKVESTNNDRQLLEDKYSWTDNQFKLESVNPSLYMNSYNSGDQVNNGTNSNEELNTDMMTQNHSQLLPHKPAVTEESLVFKSGMSALSTENRSGSHLCSKSGLESKENTEPLLLRDLQNNSRLSIIANIGASKVVEENAGISVVELDTVLSNGTEENKASISLLDTEYTHVNSFKTDADDVPQSFEAENDSHPAKRDENKTLIQPLTSLNICSSPLEKQNKLFELENTRHVKNTEMSSLKTIKIDAIKTPIISEKTSNSMLSSIRNHVKPPENKELSCLSIISSENECLTHSSLPVKPEKTNSPPDNSCSVLPALISNANIFEDSIHLDTTAKSVSHSEDQNFLKGSHFLPDEKENMLLSAKVTTAANSAETDFSEICFSDSVSENSKTVLKSHFFLESGNNFKSHIIPDTIDRDNSGKKILPHSNETKYLTSSYSMDSESILIKETFPDFTSDNVHVPKSAIPTSSSKDTSDLHSPVCEAVEAVFDKINSLPINSEEDTVKLSSKNKLSSLSSESISDVTYSPPLMASVTYYMDTIDSSKIASEMPLTTQQSKEIHTTPSEQNSNCLVATPSKIATRMDKQAIAALFPKSNNQFFKEPLKNVETGKQLQIKSQNLTLLFKKADEIVDEVLHLAIEEIRSKQTVCICQNNDTKYNESPNFQKHHTNRKMLSESKKIQSRNSSLKPCNVSYIKFSGLKFDDDTQNEKEPLNITDKTDLHNSVIVKPKEITDNVIKTAIQNPAVVPYEEHLRKDFSQNTNMCYTEISEIPITETELSTKLPEKIEIPLNLSPVSTVEEQKITVEDVTNVSVPFNFKEESKEVSGEIIPKNVCLGQTVCEEWYDDITKLNSSPDKINNAKYNKDDNCATNTAIVGDITSSWTCENQCNFVKGEAVMTYKQLSACSVLTKNVLPFNSNINTYGSFSDKYQISDKDKLTYLCSPGHNDFPKNEIIKSKAITAERKEPHEKYNEINSEWDSSKMENEDIIQQDTKFNALFNISESSLLNNSSNIGFVHREVVNEDPCLIADNVLKEYYLHVDNENENKSPNCFDFPTPEDWEHNSSFNILYKDSLQDESYSFSGEEIMSTLSHPDLSLDNKHKMYETSRFKEDLFPSYDESKQLNEMLGDTCSESFMTVEAKRYRIYPFSLSPIYEDDGSQEDLPSTDISPRNDYSGSPRENQSLSILSLLQSVSEKLKSSNQCNENEQEDKLYEGKNQEEENETSISNIWQDNKNTEFPKDFSKQFISKEVLHSEETSSLSSTFAVHFIQKPDPGMKPFLKDTYSENLPGLSYLVEKGSTLGSRILPADPPSKSTKLLKLVTCQKCPVDRDILKCNPRPGKMLICDFHGNTNKLEIYRDVVDATIWVFSKEASIRVVRGCWILYEKPTFQGQKYVLEEGEKMLTDILNLHREKAQGNVTIGSIRHIMKDCSIPEIEVCSHNSTGHFPICIQAGIANVDELEVENPIISVKAGVWLAYSDTDYKGEKTVLEENQSPCKLSATVVKSFRPLKMGGLKVQVPMNTMMIIYERPHFGGWCKKLSENTDCIPVLLENSDTFQGIGSIHVIGGIWVAYDKERYKGRQYLLEEGEYEHWQSWGGVSSVLLSVRFLQANFMESEVTLFETDEENGKVLNVVNQEIPDLEWAGFGLVTRSVNVKSGVWVAYQQKYFCGEQYILEKGKYKCFFDWGGTSETIMSIRPIKLEPLGDHQPIHWIKAFDDIHFQGSCIDFTTEAADFTSFMPRSFKVLRGCWLLYYQGKTAIEQCVLEEDLYPDLASCGCSATQVKSLKPVHHVFAEPLISLFALDNCEGKELHLQEATSSILNKDFHFLTQSIWVKSGIWIAYEGCNFGGKQFLLESSKISNWTQFSGWTAIGSLRPIKQPAVYFRIKNRSQEKYLTVAGTLMDGRATSVCLFPQNGKNTQIWHYSRGLIKSKVNDACLDVIGGRDIPEAKVALWAEHGKSRQKWTCNKDGTITSYLSDQLVLDIKGGDYYDRNHIIVNRLNINECTQKWDFEIL</sequence>
<feature type="domain" description="Beta/gamma crystallin 'Greek key'" evidence="6">
    <location>
        <begin position="1816"/>
        <end position="1864"/>
    </location>
</feature>
<feature type="region of interest" description="Disordered" evidence="5">
    <location>
        <begin position="1"/>
        <end position="38"/>
    </location>
</feature>
<feature type="compositionally biased region" description="Basic and acidic residues" evidence="5">
    <location>
        <begin position="186"/>
        <end position="195"/>
    </location>
</feature>
<dbReference type="PROSITE" id="PS50915">
    <property type="entry name" value="CRYSTALLIN_BETA_GAMMA"/>
    <property type="match status" value="6"/>
</dbReference>
<protein>
    <submittedName>
        <fullName evidence="8">LOW QUALITY PROTEIN: very large A-kinase anchor protein</fullName>
    </submittedName>
</protein>
<feature type="region of interest" description="Disordered" evidence="5">
    <location>
        <begin position="1592"/>
        <end position="1618"/>
    </location>
</feature>
<dbReference type="SMART" id="SM00247">
    <property type="entry name" value="XTALbg"/>
    <property type="match status" value="5"/>
</dbReference>
<dbReference type="GO" id="GO:0002088">
    <property type="term" value="P:lens development in camera-type eye"/>
    <property type="evidence" value="ECO:0007669"/>
    <property type="project" value="TreeGrafter"/>
</dbReference>
<keyword evidence="2" id="KW-0597">Phosphoprotein</keyword>
<dbReference type="PROSITE" id="PS50231">
    <property type="entry name" value="RICIN_B_LECTIN"/>
    <property type="match status" value="1"/>
</dbReference>
<feature type="domain" description="Beta/gamma crystallin 'Greek key'" evidence="6">
    <location>
        <begin position="2094"/>
        <end position="2136"/>
    </location>
</feature>
<feature type="compositionally biased region" description="Polar residues" evidence="5">
    <location>
        <begin position="1599"/>
        <end position="1618"/>
    </location>
</feature>
<dbReference type="FunFam" id="2.60.20.10:FF:000010">
    <property type="entry name" value="very large A-kinase anchor protein"/>
    <property type="match status" value="1"/>
</dbReference>
<comment type="similarity">
    <text evidence="1">Belongs to the beta/gamma-crystallin family.</text>
</comment>
<evidence type="ECO:0000313" key="7">
    <source>
        <dbReference type="Proteomes" id="UP001652622"/>
    </source>
</evidence>
<dbReference type="GeneID" id="117663492"/>
<feature type="region of interest" description="Disordered" evidence="5">
    <location>
        <begin position="186"/>
        <end position="225"/>
    </location>
</feature>
<feature type="compositionally biased region" description="Basic and acidic residues" evidence="5">
    <location>
        <begin position="1646"/>
        <end position="1656"/>
    </location>
</feature>
<feature type="region of interest" description="Disordered" evidence="5">
    <location>
        <begin position="276"/>
        <end position="296"/>
    </location>
</feature>
<evidence type="ECO:0000256" key="4">
    <source>
        <dbReference type="ARBA" id="ARBA00022737"/>
    </source>
</evidence>
<proteinExistence type="inferred from homology"/>
<feature type="domain" description="Beta/gamma crystallin 'Greek key'" evidence="6">
    <location>
        <begin position="2273"/>
        <end position="2314"/>
    </location>
</feature>
<keyword evidence="3" id="KW-0430">Lectin</keyword>
<feature type="domain" description="Beta/gamma crystallin 'Greek key'" evidence="6">
    <location>
        <begin position="1959"/>
        <end position="2003"/>
    </location>
</feature>
<dbReference type="Pfam" id="PF00652">
    <property type="entry name" value="Ricin_B_lectin"/>
    <property type="match status" value="1"/>
</dbReference>
<dbReference type="OMA" id="QIWHYSR"/>
<feature type="region of interest" description="Disordered" evidence="5">
    <location>
        <begin position="132"/>
        <end position="170"/>
    </location>
</feature>
<evidence type="ECO:0000256" key="3">
    <source>
        <dbReference type="ARBA" id="ARBA00022734"/>
    </source>
</evidence>
<feature type="compositionally biased region" description="Polar residues" evidence="5">
    <location>
        <begin position="13"/>
        <end position="24"/>
    </location>
</feature>
<evidence type="ECO:0000256" key="1">
    <source>
        <dbReference type="ARBA" id="ARBA00009646"/>
    </source>
</evidence>
<dbReference type="GO" id="GO:0030246">
    <property type="term" value="F:carbohydrate binding"/>
    <property type="evidence" value="ECO:0007669"/>
    <property type="project" value="UniProtKB-KW"/>
</dbReference>
<dbReference type="OrthoDB" id="9895617at2759"/>
<dbReference type="FunFam" id="2.60.20.10:FF:000009">
    <property type="entry name" value="very large A-kinase anchor protein"/>
    <property type="match status" value="1"/>
</dbReference>
<dbReference type="InterPro" id="IPR001064">
    <property type="entry name" value="Beta/gamma_crystallin"/>
</dbReference>
<feature type="compositionally biased region" description="Basic and acidic residues" evidence="5">
    <location>
        <begin position="135"/>
        <end position="170"/>
    </location>
</feature>